<dbReference type="InterPro" id="IPR003594">
    <property type="entry name" value="HATPase_dom"/>
</dbReference>
<dbReference type="Pfam" id="PF00672">
    <property type="entry name" value="HAMP"/>
    <property type="match status" value="1"/>
</dbReference>
<dbReference type="AlphaFoldDB" id="A0A212LF15"/>
<dbReference type="SUPFAM" id="SSF47384">
    <property type="entry name" value="Homodimeric domain of signal transducing histidine kinase"/>
    <property type="match status" value="1"/>
</dbReference>
<name>A0A212LF15_9HYPH</name>
<dbReference type="SUPFAM" id="SSF55874">
    <property type="entry name" value="ATPase domain of HSP90 chaperone/DNA topoisomerase II/histidine kinase"/>
    <property type="match status" value="1"/>
</dbReference>
<dbReference type="RefSeq" id="WP_288196391.1">
    <property type="nucleotide sequence ID" value="NZ_LT608334.1"/>
</dbReference>
<comment type="subcellular location">
    <subcellularLocation>
        <location evidence="2">Membrane</location>
    </subcellularLocation>
</comment>
<dbReference type="Pfam" id="PF02518">
    <property type="entry name" value="HATPase_c"/>
    <property type="match status" value="1"/>
</dbReference>
<feature type="transmembrane region" description="Helical" evidence="7">
    <location>
        <begin position="26"/>
        <end position="48"/>
    </location>
</feature>
<dbReference type="PANTHER" id="PTHR43065">
    <property type="entry name" value="SENSOR HISTIDINE KINASE"/>
    <property type="match status" value="1"/>
</dbReference>
<evidence type="ECO:0000313" key="10">
    <source>
        <dbReference type="EMBL" id="SCM76151.1"/>
    </source>
</evidence>
<sequence>MVVSPQPTSLTAVSRPARRRGLRRSLFLASAAVLGAIVLVEGAALVGLERLDGLLSEMQRESIADARRMLELSESTSNLSLAARRFRDIGDREDLSQAEMALRDELRRFSTLTQSLPALTTAEPTPSVVPAVVPALVQASDRLNAIVTDLAATVAEAIDANAGMRTATQDLALLKSVLLADDGSHPTIAVALSLASAAIASSDSAEVAGQQAAFLKLLGHDGRPMALTLLVPLFERRLAVIDVESRQRRLIASADAAARDIARLSRDYSGLLTDASSARQAEIARALRIGKIAAVVIGLAVLATAFVVANAFLRGAIADLTGIADAMRRLAAGDTAAEAPGAGRRDEIGALAAAFGVFKAQVAEREQLQRQLQHAERLEAIGRFTGGIAHDFNNVLTAISANVQLIQETTDAGSPNNQRALRALEATESGSSMVQQLLTFGRRRSLEPAPTDVDAVIDALADLLHDNFGGPIRLETVKEGERAGPLVALIDAGQLENALINLLFNARDAISGEGVIRLAAGPTADGKIRIRVEDNGSGMTPEVLDHVFEPFFTTKQAAQGNGLGLATVYGFVHQSGGRIDLTSQPGQGTVVDIELPRYPPAGGAALA</sequence>
<evidence type="ECO:0000256" key="6">
    <source>
        <dbReference type="ARBA" id="ARBA00022777"/>
    </source>
</evidence>
<dbReference type="InterPro" id="IPR003660">
    <property type="entry name" value="HAMP_dom"/>
</dbReference>
<feature type="domain" description="Histidine kinase" evidence="8">
    <location>
        <begin position="387"/>
        <end position="599"/>
    </location>
</feature>
<keyword evidence="5" id="KW-0808">Transferase</keyword>
<dbReference type="PANTHER" id="PTHR43065:SF42">
    <property type="entry name" value="TWO-COMPONENT SENSOR PPRA"/>
    <property type="match status" value="1"/>
</dbReference>
<dbReference type="SMART" id="SM00387">
    <property type="entry name" value="HATPase_c"/>
    <property type="match status" value="1"/>
</dbReference>
<dbReference type="EC" id="2.7.13.3" evidence="3"/>
<keyword evidence="7" id="KW-0812">Transmembrane</keyword>
<dbReference type="SMART" id="SM00304">
    <property type="entry name" value="HAMP"/>
    <property type="match status" value="1"/>
</dbReference>
<dbReference type="SUPFAM" id="SSF158472">
    <property type="entry name" value="HAMP domain-like"/>
    <property type="match status" value="1"/>
</dbReference>
<dbReference type="Pfam" id="PF00512">
    <property type="entry name" value="HisKA"/>
    <property type="match status" value="1"/>
</dbReference>
<evidence type="ECO:0000256" key="7">
    <source>
        <dbReference type="SAM" id="Phobius"/>
    </source>
</evidence>
<dbReference type="InterPro" id="IPR004358">
    <property type="entry name" value="Sig_transdc_His_kin-like_C"/>
</dbReference>
<proteinExistence type="predicted"/>
<dbReference type="Gene3D" id="1.10.287.130">
    <property type="match status" value="1"/>
</dbReference>
<dbReference type="InterPro" id="IPR003661">
    <property type="entry name" value="HisK_dim/P_dom"/>
</dbReference>
<feature type="domain" description="HAMP" evidence="9">
    <location>
        <begin position="314"/>
        <end position="367"/>
    </location>
</feature>
<dbReference type="InterPro" id="IPR005467">
    <property type="entry name" value="His_kinase_dom"/>
</dbReference>
<dbReference type="GO" id="GO:0000155">
    <property type="term" value="F:phosphorelay sensor kinase activity"/>
    <property type="evidence" value="ECO:0007669"/>
    <property type="project" value="InterPro"/>
</dbReference>
<evidence type="ECO:0000256" key="1">
    <source>
        <dbReference type="ARBA" id="ARBA00000085"/>
    </source>
</evidence>
<dbReference type="EMBL" id="FMJD01000007">
    <property type="protein sequence ID" value="SCM76151.1"/>
    <property type="molecule type" value="Genomic_DNA"/>
</dbReference>
<keyword evidence="7" id="KW-1133">Transmembrane helix</keyword>
<dbReference type="PROSITE" id="PS50885">
    <property type="entry name" value="HAMP"/>
    <property type="match status" value="1"/>
</dbReference>
<accession>A0A212LF15</accession>
<evidence type="ECO:0000256" key="2">
    <source>
        <dbReference type="ARBA" id="ARBA00004370"/>
    </source>
</evidence>
<dbReference type="GO" id="GO:0016020">
    <property type="term" value="C:membrane"/>
    <property type="evidence" value="ECO:0007669"/>
    <property type="project" value="UniProtKB-SubCell"/>
</dbReference>
<gene>
    <name evidence="10" type="ORF">KL86PLE_30599</name>
</gene>
<dbReference type="CDD" id="cd06225">
    <property type="entry name" value="HAMP"/>
    <property type="match status" value="1"/>
</dbReference>
<dbReference type="SMART" id="SM00388">
    <property type="entry name" value="HisKA"/>
    <property type="match status" value="1"/>
</dbReference>
<organism evidence="10">
    <name type="scientific">uncultured Pleomorphomonas sp</name>
    <dbReference type="NCBI Taxonomy" id="442121"/>
    <lineage>
        <taxon>Bacteria</taxon>
        <taxon>Pseudomonadati</taxon>
        <taxon>Pseudomonadota</taxon>
        <taxon>Alphaproteobacteria</taxon>
        <taxon>Hyphomicrobiales</taxon>
        <taxon>Pleomorphomonadaceae</taxon>
        <taxon>Pleomorphomonas</taxon>
        <taxon>environmental samples</taxon>
    </lineage>
</organism>
<dbReference type="InterPro" id="IPR036890">
    <property type="entry name" value="HATPase_C_sf"/>
</dbReference>
<protein>
    <recommendedName>
        <fullName evidence="3">histidine kinase</fullName>
        <ecNumber evidence="3">2.7.13.3</ecNumber>
    </recommendedName>
</protein>
<dbReference type="PROSITE" id="PS50109">
    <property type="entry name" value="HIS_KIN"/>
    <property type="match status" value="1"/>
</dbReference>
<evidence type="ECO:0000259" key="9">
    <source>
        <dbReference type="PROSITE" id="PS50885"/>
    </source>
</evidence>
<keyword evidence="4" id="KW-0597">Phosphoprotein</keyword>
<dbReference type="Gene3D" id="3.30.565.10">
    <property type="entry name" value="Histidine kinase-like ATPase, C-terminal domain"/>
    <property type="match status" value="1"/>
</dbReference>
<reference evidence="10" key="1">
    <citation type="submission" date="2016-08" db="EMBL/GenBank/DDBJ databases">
        <authorList>
            <person name="Seilhamer J.J."/>
        </authorList>
    </citation>
    <scope>NUCLEOTIDE SEQUENCE</scope>
    <source>
        <strain evidence="10">86</strain>
    </source>
</reference>
<dbReference type="CDD" id="cd00082">
    <property type="entry name" value="HisKA"/>
    <property type="match status" value="1"/>
</dbReference>
<evidence type="ECO:0000256" key="3">
    <source>
        <dbReference type="ARBA" id="ARBA00012438"/>
    </source>
</evidence>
<comment type="catalytic activity">
    <reaction evidence="1">
        <text>ATP + protein L-histidine = ADP + protein N-phospho-L-histidine.</text>
        <dbReference type="EC" id="2.7.13.3"/>
    </reaction>
</comment>
<evidence type="ECO:0000256" key="4">
    <source>
        <dbReference type="ARBA" id="ARBA00022553"/>
    </source>
</evidence>
<dbReference type="InterPro" id="IPR036097">
    <property type="entry name" value="HisK_dim/P_sf"/>
</dbReference>
<dbReference type="Gene3D" id="6.10.340.10">
    <property type="match status" value="1"/>
</dbReference>
<evidence type="ECO:0000259" key="8">
    <source>
        <dbReference type="PROSITE" id="PS50109"/>
    </source>
</evidence>
<keyword evidence="6 10" id="KW-0418">Kinase</keyword>
<evidence type="ECO:0000256" key="5">
    <source>
        <dbReference type="ARBA" id="ARBA00022679"/>
    </source>
</evidence>
<keyword evidence="7" id="KW-0472">Membrane</keyword>
<dbReference type="PRINTS" id="PR00344">
    <property type="entry name" value="BCTRLSENSOR"/>
</dbReference>